<dbReference type="GO" id="GO:0006364">
    <property type="term" value="P:rRNA processing"/>
    <property type="evidence" value="ECO:0007669"/>
    <property type="project" value="UniProtKB-ARBA"/>
</dbReference>
<dbReference type="Proteomes" id="UP000005222">
    <property type="component" value="Chromosome K"/>
</dbReference>
<evidence type="ECO:0000256" key="6">
    <source>
        <dbReference type="ARBA" id="ARBA00022806"/>
    </source>
</evidence>
<dbReference type="Pfam" id="PF00271">
    <property type="entry name" value="Helicase_C"/>
    <property type="match status" value="1"/>
</dbReference>
<evidence type="ECO:0000313" key="18">
    <source>
        <dbReference type="EMBL" id="CCE84953.1"/>
    </source>
</evidence>
<feature type="compositionally biased region" description="Acidic residues" evidence="13">
    <location>
        <begin position="114"/>
        <end position="137"/>
    </location>
</feature>
<keyword evidence="9" id="KW-0539">Nucleus</keyword>
<feature type="domain" description="DEAD-box RNA helicase Q" evidence="16">
    <location>
        <begin position="179"/>
        <end position="207"/>
    </location>
</feature>
<dbReference type="HOGENOM" id="CLU_003041_13_0_1"/>
<dbReference type="PROSITE" id="PS00039">
    <property type="entry name" value="DEAD_ATP_HELICASE"/>
    <property type="match status" value="1"/>
</dbReference>
<keyword evidence="19" id="KW-1185">Reference proteome</keyword>
<dbReference type="InterPro" id="IPR014001">
    <property type="entry name" value="Helicase_ATP-bd"/>
</dbReference>
<keyword evidence="6 12" id="KW-0347">Helicase</keyword>
<dbReference type="CDD" id="cd17946">
    <property type="entry name" value="DEADc_DDX24"/>
    <property type="match status" value="1"/>
</dbReference>
<evidence type="ECO:0000256" key="3">
    <source>
        <dbReference type="ARBA" id="ARBA00022517"/>
    </source>
</evidence>
<dbReference type="FunCoup" id="G8Y908">
    <property type="interactions" value="1598"/>
</dbReference>
<feature type="region of interest" description="Disordered" evidence="13">
    <location>
        <begin position="95"/>
        <end position="139"/>
    </location>
</feature>
<dbReference type="InterPro" id="IPR000629">
    <property type="entry name" value="RNA-helicase_DEAD-box_CS"/>
</dbReference>
<comment type="similarity">
    <text evidence="12">Belongs to the DEAD box helicase family.</text>
</comment>
<dbReference type="SMART" id="SM00487">
    <property type="entry name" value="DEXDc"/>
    <property type="match status" value="1"/>
</dbReference>
<reference evidence="17" key="1">
    <citation type="submission" date="2011-10" db="EMBL/GenBank/DDBJ databases">
        <authorList>
            <person name="Genoscope - CEA"/>
        </authorList>
    </citation>
    <scope>NUCLEOTIDE SEQUENCE</scope>
</reference>
<name>G8Y908_PICSO</name>
<dbReference type="EC" id="3.6.4.13" evidence="2"/>
<feature type="domain" description="Helicase ATP-binding" evidence="14">
    <location>
        <begin position="210"/>
        <end position="408"/>
    </location>
</feature>
<feature type="region of interest" description="Disordered" evidence="13">
    <location>
        <begin position="1"/>
        <end position="20"/>
    </location>
</feature>
<dbReference type="PANTHER" id="PTHR47959">
    <property type="entry name" value="ATP-DEPENDENT RNA HELICASE RHLE-RELATED"/>
    <property type="match status" value="1"/>
</dbReference>
<evidence type="ECO:0000259" key="16">
    <source>
        <dbReference type="PROSITE" id="PS51195"/>
    </source>
</evidence>
<dbReference type="SMART" id="SM00490">
    <property type="entry name" value="HELICc"/>
    <property type="match status" value="1"/>
</dbReference>
<evidence type="ECO:0000256" key="8">
    <source>
        <dbReference type="ARBA" id="ARBA00022884"/>
    </source>
</evidence>
<feature type="domain" description="Helicase C-terminal" evidence="15">
    <location>
        <begin position="463"/>
        <end position="614"/>
    </location>
</feature>
<comment type="catalytic activity">
    <reaction evidence="10">
        <text>ATP + H2O = ADP + phosphate + H(+)</text>
        <dbReference type="Rhea" id="RHEA:13065"/>
        <dbReference type="ChEBI" id="CHEBI:15377"/>
        <dbReference type="ChEBI" id="CHEBI:15378"/>
        <dbReference type="ChEBI" id="CHEBI:30616"/>
        <dbReference type="ChEBI" id="CHEBI:43474"/>
        <dbReference type="ChEBI" id="CHEBI:456216"/>
        <dbReference type="EC" id="3.6.4.13"/>
    </reaction>
</comment>
<evidence type="ECO:0000313" key="17">
    <source>
        <dbReference type="EMBL" id="CCE83922.1"/>
    </source>
</evidence>
<feature type="region of interest" description="Disordered" evidence="13">
    <location>
        <begin position="669"/>
        <end position="689"/>
    </location>
</feature>
<keyword evidence="4 12" id="KW-0547">Nucleotide-binding</keyword>
<evidence type="ECO:0000259" key="14">
    <source>
        <dbReference type="PROSITE" id="PS51192"/>
    </source>
</evidence>
<evidence type="ECO:0000256" key="4">
    <source>
        <dbReference type="ARBA" id="ARBA00022741"/>
    </source>
</evidence>
<dbReference type="SUPFAM" id="SSF52540">
    <property type="entry name" value="P-loop containing nucleoside triphosphate hydrolases"/>
    <property type="match status" value="1"/>
</dbReference>
<dbReference type="InParanoid" id="G8Y908"/>
<dbReference type="InterPro" id="IPR027417">
    <property type="entry name" value="P-loop_NTPase"/>
</dbReference>
<dbReference type="PANTHER" id="PTHR47959:SF1">
    <property type="entry name" value="ATP-DEPENDENT RNA HELICASE DBPA"/>
    <property type="match status" value="1"/>
</dbReference>
<evidence type="ECO:0000256" key="1">
    <source>
        <dbReference type="ARBA" id="ARBA00004604"/>
    </source>
</evidence>
<gene>
    <name evidence="17" type="primary">Piso0_004519</name>
    <name evidence="17" type="ORF">GNLVRS01_PISO0K18666g</name>
    <name evidence="18" type="ORF">GNLVRS01_PISO0L18667g</name>
</gene>
<reference evidence="19" key="2">
    <citation type="journal article" date="2012" name="G3 (Bethesda)">
        <title>Pichia sorbitophila, an interspecies yeast hybrid reveals early steps of genome resolution following polyploidization.</title>
        <authorList>
            <person name="Leh Louis V."/>
            <person name="Despons L."/>
            <person name="Friedrich A."/>
            <person name="Martin T."/>
            <person name="Durrens P."/>
            <person name="Casaregola S."/>
            <person name="Neuveglise C."/>
            <person name="Fairhead C."/>
            <person name="Marck C."/>
            <person name="Cruz J.A."/>
            <person name="Straub M.L."/>
            <person name="Kugler V."/>
            <person name="Sacerdot C."/>
            <person name="Uzunov Z."/>
            <person name="Thierry A."/>
            <person name="Weiss S."/>
            <person name="Bleykasten C."/>
            <person name="De Montigny J."/>
            <person name="Jacques N."/>
            <person name="Jung P."/>
            <person name="Lemaire M."/>
            <person name="Mallet S."/>
            <person name="Morel G."/>
            <person name="Richard G.F."/>
            <person name="Sarkar A."/>
            <person name="Savel G."/>
            <person name="Schacherer J."/>
            <person name="Seret M.L."/>
            <person name="Talla E."/>
            <person name="Samson G."/>
            <person name="Jubin C."/>
            <person name="Poulain J."/>
            <person name="Vacherie B."/>
            <person name="Barbe V."/>
            <person name="Pelletier E."/>
            <person name="Sherman D.J."/>
            <person name="Westhof E."/>
            <person name="Weissenbach J."/>
            <person name="Baret P.V."/>
            <person name="Wincker P."/>
            <person name="Gaillardin C."/>
            <person name="Dujon B."/>
            <person name="Souciet J.L."/>
        </authorList>
    </citation>
    <scope>NUCLEOTIDE SEQUENCE [LARGE SCALE GENOMIC DNA]</scope>
    <source>
        <strain evidence="19">ATCC MYA-4447 / BCRC 22081 / CBS 7064 / NBRC 10061 / NRRL Y-12695</strain>
    </source>
</reference>
<dbReference type="AlphaFoldDB" id="G8Y908"/>
<keyword evidence="8" id="KW-0694">RNA-binding</keyword>
<dbReference type="GO" id="GO:0005829">
    <property type="term" value="C:cytosol"/>
    <property type="evidence" value="ECO:0007669"/>
    <property type="project" value="TreeGrafter"/>
</dbReference>
<dbReference type="Proteomes" id="UP000005222">
    <property type="component" value="Chromosome L"/>
</dbReference>
<comment type="subcellular location">
    <subcellularLocation>
        <location evidence="1">Nucleus</location>
        <location evidence="1">Nucleolus</location>
    </subcellularLocation>
</comment>
<dbReference type="InterPro" id="IPR050079">
    <property type="entry name" value="DEAD_box_RNA_helicase"/>
</dbReference>
<proteinExistence type="inferred from homology"/>
<feature type="compositionally biased region" description="Basic and acidic residues" evidence="13">
    <location>
        <begin position="95"/>
        <end position="107"/>
    </location>
</feature>
<dbReference type="OrthoDB" id="4310724at2759"/>
<dbReference type="CDD" id="cd18787">
    <property type="entry name" value="SF2_C_DEAD"/>
    <property type="match status" value="1"/>
</dbReference>
<dbReference type="GO" id="GO:0005730">
    <property type="term" value="C:nucleolus"/>
    <property type="evidence" value="ECO:0007669"/>
    <property type="project" value="UniProtKB-SubCell"/>
</dbReference>
<evidence type="ECO:0000256" key="12">
    <source>
        <dbReference type="RuleBase" id="RU000492"/>
    </source>
</evidence>
<dbReference type="EMBL" id="FO082049">
    <property type="protein sequence ID" value="CCE83922.1"/>
    <property type="molecule type" value="Genomic_DNA"/>
</dbReference>
<evidence type="ECO:0000256" key="10">
    <source>
        <dbReference type="ARBA" id="ARBA00047984"/>
    </source>
</evidence>
<keyword evidence="3" id="KW-0690">Ribosome biogenesis</keyword>
<dbReference type="PROSITE" id="PS51195">
    <property type="entry name" value="Q_MOTIF"/>
    <property type="match status" value="1"/>
</dbReference>
<dbReference type="STRING" id="559304.G8Y908"/>
<dbReference type="Gene3D" id="3.40.50.300">
    <property type="entry name" value="P-loop containing nucleotide triphosphate hydrolases"/>
    <property type="match status" value="2"/>
</dbReference>
<keyword evidence="5 12" id="KW-0378">Hydrolase</keyword>
<dbReference type="GO" id="GO:0003723">
    <property type="term" value="F:RNA binding"/>
    <property type="evidence" value="ECO:0007669"/>
    <property type="project" value="UniProtKB-KW"/>
</dbReference>
<sequence>MDKKNKVKKHTSPKKTNGKFKKSFKGVKKAIPLKKKLQKGSKIVKADNLKWKEVEIPDNLDDYEGFYGLEELDGVDVEYENGNIKFIVKDGDKVEEKEKKTGDEVTKTEVSATDNDDEDASDFGGFSDDEMDVDGSDSTDVAPIKEAKAKEVSEDSELTANTFTNLSVTLPDPNSIDLPHWKPLSLSAYTLQGLQQLKFSKPTPIQKKAIPYALEGRDTVGKAVTGSGKTLAYGIPILERYLTRLQQAQTHSKTSKISSPAGIIFAPTRELAHQVVDHLKELAKYFPFPPNAIVSMTGGLSIQKQERLLEKGPGIVVTTPGRFLEILQSDEKYVTQLSGCDIVVLDEADRLLQDGHFEEFEKALELLSKSRKNSKAKSWRWQTLVYSATFSKDLFSKLDKNPRRKETFDSSKSLVDNTEIITLLNSKLKFRDSAPALVDANPKEIVAGQITEALVECGSTERDLYLYYFLLLYSGTTLVFANSIDSVKRLSHFLKNLNIPTFSLHSSMIQKQRLRALEKFKEASTTHETCVLIASDVAARGLDIPNINHVAHYHLPRSADVYIHRSGRTARVGNEGVSVMFCSPQEASGSLRKLRNLVSANASASMKFNTHADVKLLPIDMDILSQIRKPVKIAASLADSEVATTSTKKEDSWLKKAAEELDVEYSSDMDDFQDEKTKKSRMKKDKKSLSNEEAKRLRFELKELLNRKIRKNHRRSYLTSGLHNLAHDIVTNKTHENIYGHEKVTALEKLK</sequence>
<dbReference type="Pfam" id="PF00270">
    <property type="entry name" value="DEAD"/>
    <property type="match status" value="1"/>
</dbReference>
<accession>G8Y908</accession>
<evidence type="ECO:0000256" key="13">
    <source>
        <dbReference type="SAM" id="MobiDB-lite"/>
    </source>
</evidence>
<evidence type="ECO:0000256" key="9">
    <source>
        <dbReference type="ARBA" id="ARBA00023242"/>
    </source>
</evidence>
<dbReference type="InterPro" id="IPR011545">
    <property type="entry name" value="DEAD/DEAH_box_helicase_dom"/>
</dbReference>
<dbReference type="EMBL" id="FO082048">
    <property type="protein sequence ID" value="CCE84953.1"/>
    <property type="molecule type" value="Genomic_DNA"/>
</dbReference>
<dbReference type="PROSITE" id="PS51192">
    <property type="entry name" value="HELICASE_ATP_BIND_1"/>
    <property type="match status" value="1"/>
</dbReference>
<evidence type="ECO:0000256" key="5">
    <source>
        <dbReference type="ARBA" id="ARBA00022801"/>
    </source>
</evidence>
<dbReference type="GO" id="GO:0003724">
    <property type="term" value="F:RNA helicase activity"/>
    <property type="evidence" value="ECO:0007669"/>
    <property type="project" value="UniProtKB-EC"/>
</dbReference>
<dbReference type="InterPro" id="IPR014014">
    <property type="entry name" value="RNA_helicase_DEAD_Q_motif"/>
</dbReference>
<dbReference type="InterPro" id="IPR001650">
    <property type="entry name" value="Helicase_C-like"/>
</dbReference>
<protein>
    <recommendedName>
        <fullName evidence="2">RNA helicase</fullName>
        <ecNumber evidence="2">3.6.4.13</ecNumber>
    </recommendedName>
</protein>
<keyword evidence="7 12" id="KW-0067">ATP-binding</keyword>
<evidence type="ECO:0000259" key="15">
    <source>
        <dbReference type="PROSITE" id="PS51194"/>
    </source>
</evidence>
<dbReference type="GO" id="GO:0005524">
    <property type="term" value="F:ATP binding"/>
    <property type="evidence" value="ECO:0007669"/>
    <property type="project" value="UniProtKB-KW"/>
</dbReference>
<evidence type="ECO:0000256" key="2">
    <source>
        <dbReference type="ARBA" id="ARBA00012552"/>
    </source>
</evidence>
<dbReference type="PROSITE" id="PS51194">
    <property type="entry name" value="HELICASE_CTER"/>
    <property type="match status" value="1"/>
</dbReference>
<dbReference type="OMA" id="CEREYAR"/>
<evidence type="ECO:0000313" key="19">
    <source>
        <dbReference type="Proteomes" id="UP000005222"/>
    </source>
</evidence>
<evidence type="ECO:0000256" key="7">
    <source>
        <dbReference type="ARBA" id="ARBA00022840"/>
    </source>
</evidence>
<dbReference type="eggNOG" id="KOG0347">
    <property type="taxonomic scope" value="Eukaryota"/>
</dbReference>
<evidence type="ECO:0000256" key="11">
    <source>
        <dbReference type="PROSITE-ProRule" id="PRU00552"/>
    </source>
</evidence>
<feature type="short sequence motif" description="Q motif" evidence="11">
    <location>
        <begin position="179"/>
        <end position="207"/>
    </location>
</feature>
<dbReference type="GO" id="GO:0016787">
    <property type="term" value="F:hydrolase activity"/>
    <property type="evidence" value="ECO:0007669"/>
    <property type="project" value="UniProtKB-KW"/>
</dbReference>
<organism evidence="17 19">
    <name type="scientific">Pichia sorbitophila (strain ATCC MYA-4447 / BCRC 22081 / CBS 7064 / NBRC 10061 / NRRL Y-12695)</name>
    <name type="common">Hybrid yeast</name>
    <dbReference type="NCBI Taxonomy" id="559304"/>
    <lineage>
        <taxon>Eukaryota</taxon>
        <taxon>Fungi</taxon>
        <taxon>Dikarya</taxon>
        <taxon>Ascomycota</taxon>
        <taxon>Saccharomycotina</taxon>
        <taxon>Pichiomycetes</taxon>
        <taxon>Debaryomycetaceae</taxon>
        <taxon>Millerozyma</taxon>
    </lineage>
</organism>